<keyword evidence="3" id="KW-0720">Serine protease</keyword>
<sequence>MALRLRATTGSGAASGPQRPLEGTTAAIPALLSSALVRSTQPFTLRRAPRAGFAQAATLVLVGILAGLVLQAVFDRYATDTTARQVAEVDQVRGLIERTFVQPRDSEQLLDGALRGMLGELDPYSKYYDNTETGDLERQTSGLYDGIGVLFAPIPERWRILHPLPESPALAAGFRVGDLLVTINGEPAAELELEAVRAHFADGSKGPVAVEVEGLDGERRELEVQPARTTDPTVRRVRMIDNGGDAFDRVGYASIGSFSRRTPGEFDEAVDGLRDRGARRLVIDLRGNRGGVLGAALAIANRFVEEGALLQTESRAGLEVTYAQSGYAKYADMSVAVLMDGISASASEVLAGALQDHRAAVLVGERSYGKGTVQSLTPLHELDGVVRITTAVYRTPSGRLIERSLGGAWKAGLEPDLAVTPASDEQAQLIALYLSRYGPPLEHLSAVLAWQESSGLALVAPPPPDPVLDAALELLAGRRPVHVAESGQ</sequence>
<dbReference type="GO" id="GO:0030288">
    <property type="term" value="C:outer membrane-bounded periplasmic space"/>
    <property type="evidence" value="ECO:0007669"/>
    <property type="project" value="TreeGrafter"/>
</dbReference>
<dbReference type="SUPFAM" id="SSF50156">
    <property type="entry name" value="PDZ domain-like"/>
    <property type="match status" value="1"/>
</dbReference>
<dbReference type="EC" id="3.4.21.102" evidence="7"/>
<dbReference type="InterPro" id="IPR029045">
    <property type="entry name" value="ClpP/crotonase-like_dom_sf"/>
</dbReference>
<dbReference type="PANTHER" id="PTHR32060:SF30">
    <property type="entry name" value="CARBOXY-TERMINAL PROCESSING PROTEASE CTPA"/>
    <property type="match status" value="1"/>
</dbReference>
<dbReference type="Pfam" id="PF03572">
    <property type="entry name" value="Peptidase_S41"/>
    <property type="match status" value="1"/>
</dbReference>
<evidence type="ECO:0000313" key="8">
    <source>
        <dbReference type="Proteomes" id="UP000316921"/>
    </source>
</evidence>
<name>A0A518BRN0_9BACT</name>
<accession>A0A518BRN0</accession>
<dbReference type="Gene3D" id="3.90.226.10">
    <property type="entry name" value="2-enoyl-CoA Hydratase, Chain A, domain 1"/>
    <property type="match status" value="1"/>
</dbReference>
<gene>
    <name evidence="7" type="primary">ctpB</name>
    <name evidence="7" type="ORF">Pla133_47530</name>
</gene>
<keyword evidence="5" id="KW-1133">Transmembrane helix</keyword>
<proteinExistence type="predicted"/>
<dbReference type="GO" id="GO:0004252">
    <property type="term" value="F:serine-type endopeptidase activity"/>
    <property type="evidence" value="ECO:0007669"/>
    <property type="project" value="UniProtKB-EC"/>
</dbReference>
<evidence type="ECO:0000256" key="3">
    <source>
        <dbReference type="ARBA" id="ARBA00022825"/>
    </source>
</evidence>
<dbReference type="GO" id="GO:0007165">
    <property type="term" value="P:signal transduction"/>
    <property type="evidence" value="ECO:0007669"/>
    <property type="project" value="TreeGrafter"/>
</dbReference>
<dbReference type="SMART" id="SM00245">
    <property type="entry name" value="TSPc"/>
    <property type="match status" value="1"/>
</dbReference>
<dbReference type="Pfam" id="PF22694">
    <property type="entry name" value="CtpB_N-like"/>
    <property type="match status" value="1"/>
</dbReference>
<dbReference type="InterPro" id="IPR004447">
    <property type="entry name" value="Peptidase_S41A"/>
</dbReference>
<evidence type="ECO:0000256" key="5">
    <source>
        <dbReference type="SAM" id="Phobius"/>
    </source>
</evidence>
<keyword evidence="2 7" id="KW-0378">Hydrolase</keyword>
<feature type="domain" description="Tail specific protease" evidence="6">
    <location>
        <begin position="217"/>
        <end position="420"/>
    </location>
</feature>
<feature type="region of interest" description="Disordered" evidence="4">
    <location>
        <begin position="1"/>
        <end position="22"/>
    </location>
</feature>
<dbReference type="Proteomes" id="UP000316921">
    <property type="component" value="Chromosome"/>
</dbReference>
<dbReference type="CDD" id="cd07560">
    <property type="entry name" value="Peptidase_S41_CPP"/>
    <property type="match status" value="1"/>
</dbReference>
<dbReference type="AlphaFoldDB" id="A0A518BRN0"/>
<protein>
    <submittedName>
        <fullName evidence="7">Carboxy-terminal processing protease CtpB</fullName>
        <ecNumber evidence="7">3.4.21.102</ecNumber>
    </submittedName>
</protein>
<evidence type="ECO:0000256" key="1">
    <source>
        <dbReference type="ARBA" id="ARBA00022670"/>
    </source>
</evidence>
<dbReference type="InterPro" id="IPR005151">
    <property type="entry name" value="Tail-specific_protease"/>
</dbReference>
<dbReference type="SUPFAM" id="SSF52096">
    <property type="entry name" value="ClpP/crotonase"/>
    <property type="match status" value="1"/>
</dbReference>
<organism evidence="7 8">
    <name type="scientific">Engelhardtia mirabilis</name>
    <dbReference type="NCBI Taxonomy" id="2528011"/>
    <lineage>
        <taxon>Bacteria</taxon>
        <taxon>Pseudomonadati</taxon>
        <taxon>Planctomycetota</taxon>
        <taxon>Planctomycetia</taxon>
        <taxon>Planctomycetia incertae sedis</taxon>
        <taxon>Engelhardtia</taxon>
    </lineage>
</organism>
<evidence type="ECO:0000259" key="6">
    <source>
        <dbReference type="SMART" id="SM00245"/>
    </source>
</evidence>
<dbReference type="EMBL" id="CP036287">
    <property type="protein sequence ID" value="QDU69632.1"/>
    <property type="molecule type" value="Genomic_DNA"/>
</dbReference>
<dbReference type="GO" id="GO:0006508">
    <property type="term" value="P:proteolysis"/>
    <property type="evidence" value="ECO:0007669"/>
    <property type="project" value="UniProtKB-KW"/>
</dbReference>
<dbReference type="KEGG" id="pbap:Pla133_47530"/>
<feature type="transmembrane region" description="Helical" evidence="5">
    <location>
        <begin position="53"/>
        <end position="74"/>
    </location>
</feature>
<dbReference type="InterPro" id="IPR036034">
    <property type="entry name" value="PDZ_sf"/>
</dbReference>
<reference evidence="7 8" key="1">
    <citation type="submission" date="2019-02" db="EMBL/GenBank/DDBJ databases">
        <title>Deep-cultivation of Planctomycetes and their phenomic and genomic characterization uncovers novel biology.</title>
        <authorList>
            <person name="Wiegand S."/>
            <person name="Jogler M."/>
            <person name="Boedeker C."/>
            <person name="Pinto D."/>
            <person name="Vollmers J."/>
            <person name="Rivas-Marin E."/>
            <person name="Kohn T."/>
            <person name="Peeters S.H."/>
            <person name="Heuer A."/>
            <person name="Rast P."/>
            <person name="Oberbeckmann S."/>
            <person name="Bunk B."/>
            <person name="Jeske O."/>
            <person name="Meyerdierks A."/>
            <person name="Storesund J.E."/>
            <person name="Kallscheuer N."/>
            <person name="Luecker S."/>
            <person name="Lage O.M."/>
            <person name="Pohl T."/>
            <person name="Merkel B.J."/>
            <person name="Hornburger P."/>
            <person name="Mueller R.-W."/>
            <person name="Bruemmer F."/>
            <person name="Labrenz M."/>
            <person name="Spormann A.M."/>
            <person name="Op den Camp H."/>
            <person name="Overmann J."/>
            <person name="Amann R."/>
            <person name="Jetten M.S.M."/>
            <person name="Mascher T."/>
            <person name="Medema M.H."/>
            <person name="Devos D.P."/>
            <person name="Kaster A.-K."/>
            <person name="Ovreas L."/>
            <person name="Rohde M."/>
            <person name="Galperin M.Y."/>
            <person name="Jogler C."/>
        </authorList>
    </citation>
    <scope>NUCLEOTIDE SEQUENCE [LARGE SCALE GENOMIC DNA]</scope>
    <source>
        <strain evidence="7 8">Pla133</strain>
    </source>
</reference>
<keyword evidence="1 7" id="KW-0645">Protease</keyword>
<keyword evidence="5" id="KW-0812">Transmembrane</keyword>
<evidence type="ECO:0000256" key="4">
    <source>
        <dbReference type="SAM" id="MobiDB-lite"/>
    </source>
</evidence>
<keyword evidence="5" id="KW-0472">Membrane</keyword>
<dbReference type="PANTHER" id="PTHR32060">
    <property type="entry name" value="TAIL-SPECIFIC PROTEASE"/>
    <property type="match status" value="1"/>
</dbReference>
<dbReference type="Gene3D" id="3.30.750.44">
    <property type="match status" value="1"/>
</dbReference>
<evidence type="ECO:0000256" key="2">
    <source>
        <dbReference type="ARBA" id="ARBA00022801"/>
    </source>
</evidence>
<dbReference type="InterPro" id="IPR055210">
    <property type="entry name" value="CtpA/B_N"/>
</dbReference>
<keyword evidence="8" id="KW-1185">Reference proteome</keyword>
<dbReference type="Gene3D" id="2.30.42.10">
    <property type="match status" value="1"/>
</dbReference>
<evidence type="ECO:0000313" key="7">
    <source>
        <dbReference type="EMBL" id="QDU69632.1"/>
    </source>
</evidence>